<evidence type="ECO:0008006" key="4">
    <source>
        <dbReference type="Google" id="ProtNLM"/>
    </source>
</evidence>
<dbReference type="AlphaFoldDB" id="A0A4Z0ZFV9"/>
<gene>
    <name evidence="2" type="ORF">E0Z10_g222</name>
</gene>
<sequence>MASTQGTSDWITERTSMSLDTGADRHLWEGGRRYHAYREGRYSLPNDEIEQQREELMHILVMDILDQELFLAPMAEPPLKVMDLATGIGLWAIESKQSLPINLNSSKAMLTAMALVGDRYPDANILGIDLSPIQPTSVPPNVTFQVDDVEDTWVHDNDYDFIHMREASGYMRSTPTVIESVIAHLKTGGWLELQEFHWVAEKEDGTVDPNIPVNRYMDHMMSAAATSEGRKIPIVPEIGDIMKKAGFVDIKKTIYRVPYGTWPTDPVARRRGAVLSVNAELLLPTSDKVLGYIGVTPEQAEALYSDCVKMFHDSSIHCYATYYVWYGRKPEEATDNLGGTDR</sequence>
<evidence type="ECO:0000313" key="2">
    <source>
        <dbReference type="EMBL" id="TGJ88586.1"/>
    </source>
</evidence>
<dbReference type="STRING" id="37992.A0A4Z0ZFV9"/>
<comment type="caution">
    <text evidence="2">The sequence shown here is derived from an EMBL/GenBank/DDBJ whole genome shotgun (WGS) entry which is preliminary data.</text>
</comment>
<dbReference type="InterPro" id="IPR029063">
    <property type="entry name" value="SAM-dependent_MTases_sf"/>
</dbReference>
<evidence type="ECO:0000313" key="3">
    <source>
        <dbReference type="Proteomes" id="UP000297716"/>
    </source>
</evidence>
<dbReference type="Pfam" id="PF13489">
    <property type="entry name" value="Methyltransf_23"/>
    <property type="match status" value="1"/>
</dbReference>
<comment type="similarity">
    <text evidence="1">Belongs to the methyltransferase superfamily. LaeA methyltransferase family.</text>
</comment>
<keyword evidence="3" id="KW-1185">Reference proteome</keyword>
<proteinExistence type="inferred from homology"/>
<name>A0A4Z0ZFV9_9PEZI</name>
<organism evidence="2 3">
    <name type="scientific">Xylaria hypoxylon</name>
    <dbReference type="NCBI Taxonomy" id="37992"/>
    <lineage>
        <taxon>Eukaryota</taxon>
        <taxon>Fungi</taxon>
        <taxon>Dikarya</taxon>
        <taxon>Ascomycota</taxon>
        <taxon>Pezizomycotina</taxon>
        <taxon>Sordariomycetes</taxon>
        <taxon>Xylariomycetidae</taxon>
        <taxon>Xylariales</taxon>
        <taxon>Xylariaceae</taxon>
        <taxon>Xylaria</taxon>
    </lineage>
</organism>
<dbReference type="SUPFAM" id="SSF53335">
    <property type="entry name" value="S-adenosyl-L-methionine-dependent methyltransferases"/>
    <property type="match status" value="1"/>
</dbReference>
<dbReference type="Proteomes" id="UP000297716">
    <property type="component" value="Unassembled WGS sequence"/>
</dbReference>
<accession>A0A4Z0ZFV9</accession>
<dbReference type="EMBL" id="SKBN01000002">
    <property type="protein sequence ID" value="TGJ88586.1"/>
    <property type="molecule type" value="Genomic_DNA"/>
</dbReference>
<dbReference type="PANTHER" id="PTHR43591">
    <property type="entry name" value="METHYLTRANSFERASE"/>
    <property type="match status" value="1"/>
</dbReference>
<dbReference type="OrthoDB" id="184880at2759"/>
<dbReference type="Gene3D" id="3.40.50.150">
    <property type="entry name" value="Vaccinia Virus protein VP39"/>
    <property type="match status" value="1"/>
</dbReference>
<evidence type="ECO:0000256" key="1">
    <source>
        <dbReference type="ARBA" id="ARBA00038158"/>
    </source>
</evidence>
<dbReference type="PANTHER" id="PTHR43591:SF24">
    <property type="entry name" value="2-METHOXY-6-POLYPRENYL-1,4-BENZOQUINOL METHYLASE, MITOCHONDRIAL"/>
    <property type="match status" value="1"/>
</dbReference>
<dbReference type="GO" id="GO:0008168">
    <property type="term" value="F:methyltransferase activity"/>
    <property type="evidence" value="ECO:0007669"/>
    <property type="project" value="TreeGrafter"/>
</dbReference>
<reference evidence="2 3" key="1">
    <citation type="submission" date="2019-03" db="EMBL/GenBank/DDBJ databases">
        <title>Draft genome sequence of Xylaria hypoxylon DSM 108379, a ubiquitous saprotrophic-parasitic fungi on hardwood.</title>
        <authorList>
            <person name="Buettner E."/>
            <person name="Leonhardt S."/>
            <person name="Gebauer A.M."/>
            <person name="Liers C."/>
            <person name="Hofrichter M."/>
            <person name="Kellner H."/>
        </authorList>
    </citation>
    <scope>NUCLEOTIDE SEQUENCE [LARGE SCALE GENOMIC DNA]</scope>
    <source>
        <strain evidence="2 3">DSM 108379</strain>
    </source>
</reference>
<dbReference type="CDD" id="cd02440">
    <property type="entry name" value="AdoMet_MTases"/>
    <property type="match status" value="1"/>
</dbReference>
<protein>
    <recommendedName>
        <fullName evidence="4">Methyltransferase domain-containing protein</fullName>
    </recommendedName>
</protein>